<evidence type="ECO:0000256" key="4">
    <source>
        <dbReference type="ARBA" id="ARBA00023315"/>
    </source>
</evidence>
<dbReference type="InterPro" id="IPR000794">
    <property type="entry name" value="Beta-ketoacyl_synthase"/>
</dbReference>
<evidence type="ECO:0000313" key="7">
    <source>
        <dbReference type="EMBL" id="QXN94102.1"/>
    </source>
</evidence>
<organism evidence="7 8">
    <name type="scientific">Nocardia iowensis</name>
    <dbReference type="NCBI Taxonomy" id="204891"/>
    <lineage>
        <taxon>Bacteria</taxon>
        <taxon>Bacillati</taxon>
        <taxon>Actinomycetota</taxon>
        <taxon>Actinomycetes</taxon>
        <taxon>Mycobacteriales</taxon>
        <taxon>Nocardiaceae</taxon>
        <taxon>Nocardia</taxon>
    </lineage>
</organism>
<dbReference type="Pfam" id="PF00109">
    <property type="entry name" value="ketoacyl-synt"/>
    <property type="match status" value="1"/>
</dbReference>
<proteinExistence type="inferred from homology"/>
<evidence type="ECO:0000256" key="5">
    <source>
        <dbReference type="RuleBase" id="RU003694"/>
    </source>
</evidence>
<dbReference type="Proteomes" id="UP000694257">
    <property type="component" value="Chromosome"/>
</dbReference>
<reference evidence="7 8" key="1">
    <citation type="submission" date="2021-07" db="EMBL/GenBank/DDBJ databases">
        <title>Whole Genome Sequence of Nocardia Iowensis.</title>
        <authorList>
            <person name="Lamm A."/>
            <person name="Collins-Fairclough A.M."/>
            <person name="Bunk B."/>
            <person name="Sproer C."/>
        </authorList>
    </citation>
    <scope>NUCLEOTIDE SEQUENCE [LARGE SCALE GENOMIC DNA]</scope>
    <source>
        <strain evidence="7 8">NRRL 5646</strain>
    </source>
</reference>
<evidence type="ECO:0000256" key="3">
    <source>
        <dbReference type="ARBA" id="ARBA00022679"/>
    </source>
</evidence>
<dbReference type="Pfam" id="PF02801">
    <property type="entry name" value="Ketoacyl-synt_C"/>
    <property type="match status" value="1"/>
</dbReference>
<keyword evidence="8" id="KW-1185">Reference proteome</keyword>
<name>A0ABX8RWS0_NOCIO</name>
<keyword evidence="3 5" id="KW-0808">Transferase</keyword>
<evidence type="ECO:0000313" key="8">
    <source>
        <dbReference type="Proteomes" id="UP000694257"/>
    </source>
</evidence>
<dbReference type="PROSITE" id="PS52004">
    <property type="entry name" value="KS3_2"/>
    <property type="match status" value="1"/>
</dbReference>
<dbReference type="InterPro" id="IPR020841">
    <property type="entry name" value="PKS_Beta-ketoAc_synthase_dom"/>
</dbReference>
<evidence type="ECO:0000259" key="6">
    <source>
        <dbReference type="PROSITE" id="PS52004"/>
    </source>
</evidence>
<dbReference type="RefSeq" id="WP_218476534.1">
    <property type="nucleotide sequence ID" value="NZ_BAABJN010000018.1"/>
</dbReference>
<protein>
    <submittedName>
        <fullName evidence="7">Ketosynthase chain-length factor</fullName>
    </submittedName>
</protein>
<sequence length="412" mass="41824">MSIDVADVRSKTVEAVVTGIGIVAPTGVGADAHWRACLSGVRGIRVNEQYRDSGYLSILHAPVPEFVAAEHIPRRLTVQTDRWTWFGLAATASAIADAGVDPAGLPAESIGVVTGSSSGGNEFGQREIANLWASGPAEVSAYQSIAWFYAATTGQVSIRNGAKGPCSVVLTEQAAGLDALAQARREVRRGAGLMLAGGTEAPLSPYAYSCQIAGGLLSAATDPTRGYLPFDAGASGFVPGEGGAMFTVEAADEVTARGGVGYGRIAGYAAGFDAAPTTGAGLRRVLVRAMADAGCAPGEVGVVFADAMAVPELDAAEAAAISAVFGPRAVPVTAPKALTGRLYAGGSALDIATALLALRHQTIPPTPGEITSAYPELDLVIGSSRSRPLRYAVVLARGHGGFNSAMVLAATS</sequence>
<dbReference type="PANTHER" id="PTHR11712">
    <property type="entry name" value="POLYKETIDE SYNTHASE-RELATED"/>
    <property type="match status" value="1"/>
</dbReference>
<comment type="pathway">
    <text evidence="1">Lipid metabolism; mycolic acid biosynthesis.</text>
</comment>
<accession>A0ABX8RWS0</accession>
<dbReference type="PANTHER" id="PTHR11712:SF322">
    <property type="entry name" value="POLYKETIDE BETA-KETOACYL SYNTHASE 2-RELATED"/>
    <property type="match status" value="1"/>
</dbReference>
<evidence type="ECO:0000256" key="2">
    <source>
        <dbReference type="ARBA" id="ARBA00008467"/>
    </source>
</evidence>
<gene>
    <name evidence="7" type="ORF">KV110_14175</name>
</gene>
<feature type="domain" description="Ketosynthase family 3 (KS3)" evidence="6">
    <location>
        <begin position="12"/>
        <end position="410"/>
    </location>
</feature>
<dbReference type="InterPro" id="IPR014030">
    <property type="entry name" value="Ketoacyl_synth_N"/>
</dbReference>
<keyword evidence="4" id="KW-0012">Acyltransferase</keyword>
<dbReference type="EMBL" id="CP078145">
    <property type="protein sequence ID" value="QXN94102.1"/>
    <property type="molecule type" value="Genomic_DNA"/>
</dbReference>
<dbReference type="InterPro" id="IPR014031">
    <property type="entry name" value="Ketoacyl_synth_C"/>
</dbReference>
<evidence type="ECO:0000256" key="1">
    <source>
        <dbReference type="ARBA" id="ARBA00004796"/>
    </source>
</evidence>
<comment type="similarity">
    <text evidence="2 5">Belongs to the thiolase-like superfamily. Beta-ketoacyl-ACP synthases family.</text>
</comment>